<dbReference type="GO" id="GO:0008270">
    <property type="term" value="F:zinc ion binding"/>
    <property type="evidence" value="ECO:0007669"/>
    <property type="project" value="UniProtKB-KW"/>
</dbReference>
<dbReference type="SUPFAM" id="SSF57850">
    <property type="entry name" value="RING/U-box"/>
    <property type="match status" value="1"/>
</dbReference>
<dbReference type="OrthoDB" id="273089at2759"/>
<feature type="domain" description="RING-CH-type" evidence="6">
    <location>
        <begin position="106"/>
        <end position="166"/>
    </location>
</feature>
<keyword evidence="3" id="KW-0862">Zinc</keyword>
<evidence type="ECO:0000313" key="7">
    <source>
        <dbReference type="EMBL" id="KAJ4956154.1"/>
    </source>
</evidence>
<dbReference type="PANTHER" id="PTHR46214:SF16">
    <property type="entry name" value="OS10G0481450 PROTEIN"/>
    <property type="match status" value="1"/>
</dbReference>
<keyword evidence="2" id="KW-0863">Zinc-finger</keyword>
<comment type="caution">
    <text evidence="7">The sequence shown here is derived from an EMBL/GenBank/DDBJ whole genome shotgun (WGS) entry which is preliminary data.</text>
</comment>
<dbReference type="Pfam" id="PF12906">
    <property type="entry name" value="RINGv"/>
    <property type="match status" value="1"/>
</dbReference>
<feature type="transmembrane region" description="Helical" evidence="5">
    <location>
        <begin position="201"/>
        <end position="223"/>
    </location>
</feature>
<keyword evidence="5" id="KW-0472">Membrane</keyword>
<dbReference type="PANTHER" id="PTHR46214">
    <property type="entry name" value="ZINC FINGER, RING-CH-TYPE"/>
    <property type="match status" value="1"/>
</dbReference>
<dbReference type="InterPro" id="IPR011016">
    <property type="entry name" value="Znf_RING-CH"/>
</dbReference>
<keyword evidence="1" id="KW-0479">Metal-binding</keyword>
<evidence type="ECO:0000313" key="8">
    <source>
        <dbReference type="Proteomes" id="UP001141806"/>
    </source>
</evidence>
<proteinExistence type="predicted"/>
<dbReference type="EMBL" id="JAMYWD010000011">
    <property type="protein sequence ID" value="KAJ4956154.1"/>
    <property type="molecule type" value="Genomic_DNA"/>
</dbReference>
<dbReference type="AlphaFoldDB" id="A0A9Q0H2V5"/>
<feature type="compositionally biased region" description="Polar residues" evidence="4">
    <location>
        <begin position="17"/>
        <end position="39"/>
    </location>
</feature>
<dbReference type="Gene3D" id="3.30.40.10">
    <property type="entry name" value="Zinc/RING finger domain, C3HC4 (zinc finger)"/>
    <property type="match status" value="1"/>
</dbReference>
<gene>
    <name evidence="7" type="ORF">NE237_012937</name>
</gene>
<protein>
    <recommendedName>
        <fullName evidence="6">RING-CH-type domain-containing protein</fullName>
    </recommendedName>
</protein>
<evidence type="ECO:0000256" key="4">
    <source>
        <dbReference type="SAM" id="MobiDB-lite"/>
    </source>
</evidence>
<accession>A0A9Q0H2V5</accession>
<dbReference type="PROSITE" id="PS51292">
    <property type="entry name" value="ZF_RING_CH"/>
    <property type="match status" value="1"/>
</dbReference>
<sequence>MQNDGLDGSGIALGANPSPTSPSNLEKQGNTQNTAQVQQEEGALSSLRASAGKVVPIMLTVVISNEESHAHVPVDPELKSLALKNMGTRVDEITDVVTPRKGCLSRSESSHEQCRVCQQQTEEALINLGCRCRGGLANAHLSCMEIWFRTKGSNKCEICQQIAVNVPSLESQPNYWAWTVDPAFPGSSVTQGRERGGLSPLWVAFSILIGGLILDVLISISLGVSALPVNIIIGVLVVLGLGTALRLTLECCHEWSLRRVVERVDTDVDVGYYPAV</sequence>
<dbReference type="Proteomes" id="UP001141806">
    <property type="component" value="Unassembled WGS sequence"/>
</dbReference>
<dbReference type="SMART" id="SM00744">
    <property type="entry name" value="RINGv"/>
    <property type="match status" value="1"/>
</dbReference>
<evidence type="ECO:0000259" key="6">
    <source>
        <dbReference type="PROSITE" id="PS51292"/>
    </source>
</evidence>
<reference evidence="7" key="1">
    <citation type="journal article" date="2023" name="Plant J.">
        <title>The genome of the king protea, Protea cynaroides.</title>
        <authorList>
            <person name="Chang J."/>
            <person name="Duong T.A."/>
            <person name="Schoeman C."/>
            <person name="Ma X."/>
            <person name="Roodt D."/>
            <person name="Barker N."/>
            <person name="Li Z."/>
            <person name="Van de Peer Y."/>
            <person name="Mizrachi E."/>
        </authorList>
    </citation>
    <scope>NUCLEOTIDE SEQUENCE</scope>
    <source>
        <tissue evidence="7">Young leaves</tissue>
    </source>
</reference>
<dbReference type="InterPro" id="IPR013083">
    <property type="entry name" value="Znf_RING/FYVE/PHD"/>
</dbReference>
<keyword evidence="8" id="KW-1185">Reference proteome</keyword>
<keyword evidence="5" id="KW-1133">Transmembrane helix</keyword>
<name>A0A9Q0H2V5_9MAGN</name>
<keyword evidence="5" id="KW-0812">Transmembrane</keyword>
<organism evidence="7 8">
    <name type="scientific">Protea cynaroides</name>
    <dbReference type="NCBI Taxonomy" id="273540"/>
    <lineage>
        <taxon>Eukaryota</taxon>
        <taxon>Viridiplantae</taxon>
        <taxon>Streptophyta</taxon>
        <taxon>Embryophyta</taxon>
        <taxon>Tracheophyta</taxon>
        <taxon>Spermatophyta</taxon>
        <taxon>Magnoliopsida</taxon>
        <taxon>Proteales</taxon>
        <taxon>Proteaceae</taxon>
        <taxon>Protea</taxon>
    </lineage>
</organism>
<evidence type="ECO:0000256" key="5">
    <source>
        <dbReference type="SAM" id="Phobius"/>
    </source>
</evidence>
<feature type="region of interest" description="Disordered" evidence="4">
    <location>
        <begin position="1"/>
        <end position="43"/>
    </location>
</feature>
<evidence type="ECO:0000256" key="2">
    <source>
        <dbReference type="ARBA" id="ARBA00022771"/>
    </source>
</evidence>
<feature type="transmembrane region" description="Helical" evidence="5">
    <location>
        <begin position="229"/>
        <end position="249"/>
    </location>
</feature>
<evidence type="ECO:0000256" key="3">
    <source>
        <dbReference type="ARBA" id="ARBA00022833"/>
    </source>
</evidence>
<evidence type="ECO:0000256" key="1">
    <source>
        <dbReference type="ARBA" id="ARBA00022723"/>
    </source>
</evidence>